<dbReference type="GO" id="GO:0005524">
    <property type="term" value="F:ATP binding"/>
    <property type="evidence" value="ECO:0007669"/>
    <property type="project" value="UniProtKB-KW"/>
</dbReference>
<dbReference type="Pfam" id="PF00672">
    <property type="entry name" value="HAMP"/>
    <property type="match status" value="1"/>
</dbReference>
<dbReference type="Proteomes" id="UP000524450">
    <property type="component" value="Unassembled WGS sequence"/>
</dbReference>
<dbReference type="InterPro" id="IPR003660">
    <property type="entry name" value="HAMP_dom"/>
</dbReference>
<dbReference type="EMBL" id="JACIFZ010000012">
    <property type="protein sequence ID" value="MBB4225441.1"/>
    <property type="molecule type" value="Genomic_DNA"/>
</dbReference>
<dbReference type="PROSITE" id="PS50109">
    <property type="entry name" value="HIS_KIN"/>
    <property type="match status" value="1"/>
</dbReference>
<name>A0A840G880_9BURK</name>
<dbReference type="SMART" id="SM00304">
    <property type="entry name" value="HAMP"/>
    <property type="match status" value="1"/>
</dbReference>
<dbReference type="GO" id="GO:0000155">
    <property type="term" value="F:phosphorelay sensor kinase activity"/>
    <property type="evidence" value="ECO:0007669"/>
    <property type="project" value="InterPro"/>
</dbReference>
<dbReference type="Gene3D" id="6.10.340.10">
    <property type="match status" value="1"/>
</dbReference>
<feature type="compositionally biased region" description="Basic and acidic residues" evidence="10">
    <location>
        <begin position="95"/>
        <end position="108"/>
    </location>
</feature>
<dbReference type="PANTHER" id="PTHR44936:SF10">
    <property type="entry name" value="SENSOR PROTEIN RSTB"/>
    <property type="match status" value="1"/>
</dbReference>
<dbReference type="SUPFAM" id="SSF47384">
    <property type="entry name" value="Homodimeric domain of signal transducing histidine kinase"/>
    <property type="match status" value="1"/>
</dbReference>
<evidence type="ECO:0000256" key="3">
    <source>
        <dbReference type="ARBA" id="ARBA00012438"/>
    </source>
</evidence>
<dbReference type="Pfam" id="PF02518">
    <property type="entry name" value="HATPase_c"/>
    <property type="match status" value="1"/>
</dbReference>
<feature type="transmembrane region" description="Helical" evidence="11">
    <location>
        <begin position="240"/>
        <end position="260"/>
    </location>
</feature>
<dbReference type="CDD" id="cd06225">
    <property type="entry name" value="HAMP"/>
    <property type="match status" value="1"/>
</dbReference>
<keyword evidence="6 14" id="KW-0808">Transferase</keyword>
<dbReference type="SUPFAM" id="SSF158472">
    <property type="entry name" value="HAMP domain-like"/>
    <property type="match status" value="1"/>
</dbReference>
<accession>A0A840G880</accession>
<evidence type="ECO:0000259" key="12">
    <source>
        <dbReference type="PROSITE" id="PS50109"/>
    </source>
</evidence>
<dbReference type="InterPro" id="IPR003661">
    <property type="entry name" value="HisK_dim/P_dom"/>
</dbReference>
<evidence type="ECO:0000256" key="7">
    <source>
        <dbReference type="ARBA" id="ARBA00022741"/>
    </source>
</evidence>
<keyword evidence="11" id="KW-0472">Membrane</keyword>
<evidence type="ECO:0000256" key="1">
    <source>
        <dbReference type="ARBA" id="ARBA00000085"/>
    </source>
</evidence>
<evidence type="ECO:0000256" key="4">
    <source>
        <dbReference type="ARBA" id="ARBA00022475"/>
    </source>
</evidence>
<keyword evidence="7" id="KW-0547">Nucleotide-binding</keyword>
<evidence type="ECO:0000256" key="9">
    <source>
        <dbReference type="ARBA" id="ARBA00022840"/>
    </source>
</evidence>
<dbReference type="PANTHER" id="PTHR44936">
    <property type="entry name" value="SENSOR PROTEIN CREC"/>
    <property type="match status" value="1"/>
</dbReference>
<protein>
    <recommendedName>
        <fullName evidence="3">histidine kinase</fullName>
        <ecNumber evidence="3">2.7.13.3</ecNumber>
    </recommendedName>
</protein>
<dbReference type="InterPro" id="IPR003594">
    <property type="entry name" value="HATPase_dom"/>
</dbReference>
<evidence type="ECO:0000256" key="6">
    <source>
        <dbReference type="ARBA" id="ARBA00022679"/>
    </source>
</evidence>
<keyword evidence="4" id="KW-1003">Cell membrane</keyword>
<evidence type="ECO:0000256" key="8">
    <source>
        <dbReference type="ARBA" id="ARBA00022777"/>
    </source>
</evidence>
<dbReference type="SMART" id="SM00387">
    <property type="entry name" value="HATPase_c"/>
    <property type="match status" value="1"/>
</dbReference>
<evidence type="ECO:0000259" key="13">
    <source>
        <dbReference type="PROSITE" id="PS50885"/>
    </source>
</evidence>
<dbReference type="Gene3D" id="3.30.565.10">
    <property type="entry name" value="Histidine kinase-like ATPase, C-terminal domain"/>
    <property type="match status" value="1"/>
</dbReference>
<dbReference type="AlphaFoldDB" id="A0A840G880"/>
<dbReference type="InterPro" id="IPR005467">
    <property type="entry name" value="His_kinase_dom"/>
</dbReference>
<feature type="domain" description="Histidine kinase" evidence="12">
    <location>
        <begin position="321"/>
        <end position="543"/>
    </location>
</feature>
<dbReference type="InterPro" id="IPR004358">
    <property type="entry name" value="Sig_transdc_His_kin-like_C"/>
</dbReference>
<dbReference type="InterPro" id="IPR036890">
    <property type="entry name" value="HATPase_C_sf"/>
</dbReference>
<sequence>MPHLTLSRKIFLALAALLIVLLISFAGLSIIALQRGLGSYVAEIEIRRMDWLSQILLKYYVANGDWKGLHDNEDAWRRLQMGRLAAALDNGTGSADERRLPPWYEHRAMRGNPPPEGNRGNRGNAGDGNNEDEGRPPPPPPPPESGLPSQQLDLVPRRLPTMPPPWFFRDPREMPDSIFQRLALLDAHGARVVGAEGDLANAARIPIRRDRSVIGYLALTPMQGLESEADRAFVARQSGVIVLTGLCGLGFALVLSWLLARRWFRPIDELTQAAQDVARGRLSTRVAVQGSDELALLGRTFNDMAQRLDTMEASRRAWLADAAHELRTPLAAMRAEIEALQDGVRTFDERTALRLHRQVIRLGQLVDDLRSSMREPQSDLLATTVFPLSLLKEALDHTRDRFDARNITVDRRAVDRIGASAQPVIEGDAHRLHQVFMNLLENALAYTDEGGELRIDVIVEGAWTGNRLTLVFDDSAPGVPESELPRLFDRLFRGESSRSREHGGSGLGLSICRATVEAHGGTIDTSASPLGGLRLTITLPLAATS</sequence>
<comment type="subcellular location">
    <subcellularLocation>
        <location evidence="2">Cell membrane</location>
        <topology evidence="2">Multi-pass membrane protein</topology>
    </subcellularLocation>
</comment>
<evidence type="ECO:0000256" key="10">
    <source>
        <dbReference type="SAM" id="MobiDB-lite"/>
    </source>
</evidence>
<organism evidence="14 15">
    <name type="scientific">Variovorax guangxiensis</name>
    <dbReference type="NCBI Taxonomy" id="1775474"/>
    <lineage>
        <taxon>Bacteria</taxon>
        <taxon>Pseudomonadati</taxon>
        <taxon>Pseudomonadota</taxon>
        <taxon>Betaproteobacteria</taxon>
        <taxon>Burkholderiales</taxon>
        <taxon>Comamonadaceae</taxon>
        <taxon>Variovorax</taxon>
    </lineage>
</organism>
<dbReference type="EC" id="2.7.13.3" evidence="3"/>
<dbReference type="Pfam" id="PF00512">
    <property type="entry name" value="HisKA"/>
    <property type="match status" value="1"/>
</dbReference>
<keyword evidence="11" id="KW-1133">Transmembrane helix</keyword>
<comment type="catalytic activity">
    <reaction evidence="1">
        <text>ATP + protein L-histidine = ADP + protein N-phospho-L-histidine.</text>
        <dbReference type="EC" id="2.7.13.3"/>
    </reaction>
</comment>
<dbReference type="Gene3D" id="1.10.287.130">
    <property type="match status" value="1"/>
</dbReference>
<dbReference type="GO" id="GO:0005886">
    <property type="term" value="C:plasma membrane"/>
    <property type="evidence" value="ECO:0007669"/>
    <property type="project" value="UniProtKB-SubCell"/>
</dbReference>
<evidence type="ECO:0000313" key="15">
    <source>
        <dbReference type="Proteomes" id="UP000524450"/>
    </source>
</evidence>
<dbReference type="CDD" id="cd00082">
    <property type="entry name" value="HisKA"/>
    <property type="match status" value="1"/>
</dbReference>
<feature type="region of interest" description="Disordered" evidence="10">
    <location>
        <begin position="90"/>
        <end position="151"/>
    </location>
</feature>
<dbReference type="SMART" id="SM00388">
    <property type="entry name" value="HisKA"/>
    <property type="match status" value="1"/>
</dbReference>
<evidence type="ECO:0000256" key="2">
    <source>
        <dbReference type="ARBA" id="ARBA00004651"/>
    </source>
</evidence>
<dbReference type="RefSeq" id="WP_184642199.1">
    <property type="nucleotide sequence ID" value="NZ_JACIFZ010000012.1"/>
</dbReference>
<feature type="compositionally biased region" description="Low complexity" evidence="10">
    <location>
        <begin position="117"/>
        <end position="128"/>
    </location>
</feature>
<dbReference type="InterPro" id="IPR050980">
    <property type="entry name" value="2C_sensor_his_kinase"/>
</dbReference>
<evidence type="ECO:0000256" key="11">
    <source>
        <dbReference type="SAM" id="Phobius"/>
    </source>
</evidence>
<feature type="compositionally biased region" description="Pro residues" evidence="10">
    <location>
        <begin position="136"/>
        <end position="145"/>
    </location>
</feature>
<comment type="caution">
    <text evidence="14">The sequence shown here is derived from an EMBL/GenBank/DDBJ whole genome shotgun (WGS) entry which is preliminary data.</text>
</comment>
<proteinExistence type="predicted"/>
<keyword evidence="9" id="KW-0067">ATP-binding</keyword>
<dbReference type="PRINTS" id="PR00344">
    <property type="entry name" value="BCTRLSENSOR"/>
</dbReference>
<dbReference type="PROSITE" id="PS50885">
    <property type="entry name" value="HAMP"/>
    <property type="match status" value="1"/>
</dbReference>
<feature type="domain" description="HAMP" evidence="13">
    <location>
        <begin position="261"/>
        <end position="313"/>
    </location>
</feature>
<gene>
    <name evidence="14" type="ORF">GGD71_006252</name>
</gene>
<evidence type="ECO:0000313" key="14">
    <source>
        <dbReference type="EMBL" id="MBB4225441.1"/>
    </source>
</evidence>
<dbReference type="SUPFAM" id="SSF55874">
    <property type="entry name" value="ATPase domain of HSP90 chaperone/DNA topoisomerase II/histidine kinase"/>
    <property type="match status" value="1"/>
</dbReference>
<evidence type="ECO:0000256" key="5">
    <source>
        <dbReference type="ARBA" id="ARBA00022553"/>
    </source>
</evidence>
<dbReference type="InterPro" id="IPR036097">
    <property type="entry name" value="HisK_dim/P_sf"/>
</dbReference>
<keyword evidence="8 14" id="KW-0418">Kinase</keyword>
<keyword evidence="11" id="KW-0812">Transmembrane</keyword>
<keyword evidence="5" id="KW-0597">Phosphoprotein</keyword>
<reference evidence="14 15" key="1">
    <citation type="submission" date="2020-08" db="EMBL/GenBank/DDBJ databases">
        <title>Genomic Encyclopedia of Type Strains, Phase IV (KMG-V): Genome sequencing to study the core and pangenomes of soil and plant-associated prokaryotes.</title>
        <authorList>
            <person name="Whitman W."/>
        </authorList>
    </citation>
    <scope>NUCLEOTIDE SEQUENCE [LARGE SCALE GENOMIC DNA]</scope>
    <source>
        <strain evidence="14 15">34/80</strain>
    </source>
</reference>